<dbReference type="WBParaSite" id="ES5_v2.g20435.t1">
    <property type="protein sequence ID" value="ES5_v2.g20435.t1"/>
    <property type="gene ID" value="ES5_v2.g20435"/>
</dbReference>
<evidence type="ECO:0000313" key="1">
    <source>
        <dbReference type="Proteomes" id="UP000887579"/>
    </source>
</evidence>
<sequence>MESFELNNDKKIFATHSFNTSNSALYRNLNLNQNYGRRSEFPVTIKSCYPLRKERSNYDNFRHDSAKNKWKSDWNICKSYEELYGIKISKEDEKKISDTCSSNLTRIHSTLSMHISSYENSNKDVEKVYTVSNKPLQNYNIQYDVFSKTSQKIQNNFEFPRQQEDKQTKPEVMQFKASQKLLDARKSERLKSKSSKSHVEENLSTEKKDAGSKGGTTKAQNIKNKKEKQLAVLEAMKKGREAKSDLKGNHTDAVQSTVSLIEENLSTEKKDAGSKGGTTKAQKIKNKKEKQLAVLEAMKKGRGARIECAGTTIAEPQNPSESLPPIFKVYKSKSLSSMEAFRKEQDITQEKEKCKIDLHRQTKEFENVSMKLNQTTEKLNQATVTIDDLTKTQRKLTARLNRRTAAISRKPYLKLTTDAKADAAKRFKLRMKDLFPTYNDEDIHAIFNKAYGEKEEFKQMSEAATVAFQRDTKLTSGGMDNARRILKECVNMDPFAPRKKVAAFRKKIQEECPLKSFVLDNGIVGAKLEKPAEAITNRFKMQIESGQFIPKEGEKAPMCLVADGGGEHIVIGAIFGSIEKRHAPDAFLVLGVLKGSESRENFDGAFGGKLIISINMSNIIIADMAELLGQLKKININGIEIELDWFLTGDIKLLKILLGLRQGNAKNPCVVCVEPAEKSFKFIKDETYPYRNFNEMNSDVCQDNLPFFNFIEYDHIVPPGLHQFLGTVDKLLKTLALELRRLEMIENGNEMSELLKDIEEDDEKLQKLIMELNQAEETAKEWNNYYQSALTKNSACNANENNSDDEECDIDKGICNASNCIVKITEIPLPQRLGKAAETLKCKTTKKYFHTVCVGLDTKAVKNQKKRSFEGIEVSDEVIFQTINNEAAEADAKFNALKCKLEIDYCNILVPENSSEYVKIMEKLFETFGASKQAYYQTYNGVHTRRILLRATEIAERLIDPKTGKQITSHKVEACCKALEILSKIQDHSVARYLDDEEIKNLKDNIAELKDHMKTKLPDVNVTHKFHWLIKHVPFFVDKWRTFNFFSEQVVEHYHHVIKTWLRRICTRDDEEQCLTILKWAWERNVIHDKYKKIELTHNAGRSRADTEYI</sequence>
<evidence type="ECO:0000313" key="2">
    <source>
        <dbReference type="WBParaSite" id="ES5_v2.g20435.t1"/>
    </source>
</evidence>
<accession>A0AC34FUL1</accession>
<organism evidence="1 2">
    <name type="scientific">Panagrolaimus sp. ES5</name>
    <dbReference type="NCBI Taxonomy" id="591445"/>
    <lineage>
        <taxon>Eukaryota</taxon>
        <taxon>Metazoa</taxon>
        <taxon>Ecdysozoa</taxon>
        <taxon>Nematoda</taxon>
        <taxon>Chromadorea</taxon>
        <taxon>Rhabditida</taxon>
        <taxon>Tylenchina</taxon>
        <taxon>Panagrolaimomorpha</taxon>
        <taxon>Panagrolaimoidea</taxon>
        <taxon>Panagrolaimidae</taxon>
        <taxon>Panagrolaimus</taxon>
    </lineage>
</organism>
<proteinExistence type="predicted"/>
<reference evidence="2" key="1">
    <citation type="submission" date="2022-11" db="UniProtKB">
        <authorList>
            <consortium name="WormBaseParasite"/>
        </authorList>
    </citation>
    <scope>IDENTIFICATION</scope>
</reference>
<dbReference type="Proteomes" id="UP000887579">
    <property type="component" value="Unplaced"/>
</dbReference>
<protein>
    <submittedName>
        <fullName evidence="2">Uncharacterized protein</fullName>
    </submittedName>
</protein>
<name>A0AC34FUL1_9BILA</name>